<proteinExistence type="inferred from homology"/>
<comment type="pathway">
    <text evidence="1">Nucleoside biosynthesis; alpha-ribazole biosynthesis; alpha-ribazole from 5,6-dimethylbenzimidazole: step 1/2.</text>
</comment>
<feature type="transmembrane region" description="Helical" evidence="7">
    <location>
        <begin position="344"/>
        <end position="361"/>
    </location>
</feature>
<keyword evidence="7" id="KW-0812">Transmembrane</keyword>
<dbReference type="Gene3D" id="1.10.1610.10">
    <property type="match status" value="1"/>
</dbReference>
<comment type="subcellular location">
    <subcellularLocation>
        <location evidence="7">Cell membrane</location>
        <topology evidence="7">Multi-pass membrane protein</topology>
    </subcellularLocation>
</comment>
<protein>
    <recommendedName>
        <fullName evidence="7">Adenosylcobinamide-GDP ribazoletransferase</fullName>
        <ecNumber evidence="7">2.7.8.26</ecNumber>
    </recommendedName>
    <alternativeName>
        <fullName evidence="7">Cobalamin synthase</fullName>
    </alternativeName>
    <alternativeName>
        <fullName evidence="7">Cobalamin-5'-phosphate synthase</fullName>
    </alternativeName>
</protein>
<dbReference type="NCBIfam" id="NF000996">
    <property type="entry name" value="PRK00105.1"/>
    <property type="match status" value="1"/>
</dbReference>
<feature type="transmembrane region" description="Helical" evidence="7">
    <location>
        <begin position="382"/>
        <end position="402"/>
    </location>
</feature>
<evidence type="ECO:0000256" key="6">
    <source>
        <dbReference type="ARBA" id="ARBA00047340"/>
    </source>
</evidence>
<dbReference type="RefSeq" id="WP_081911712.1">
    <property type="nucleotide sequence ID" value="NZ_LK021338.1"/>
</dbReference>
<gene>
    <name evidence="7" type="primary">cobS</name>
    <name evidence="8" type="ORF">BN1047_02992</name>
</gene>
<keyword evidence="7" id="KW-0460">Magnesium</keyword>
<dbReference type="EMBL" id="LK021338">
    <property type="protein sequence ID" value="CDQ45104.1"/>
    <property type="molecule type" value="Genomic_DNA"/>
</dbReference>
<comment type="pathway">
    <text evidence="7">Cofactor biosynthesis; adenosylcobalamin biosynthesis; adenosylcobalamin from cob(II)yrinate a,c-diamide: step 7/7.</text>
</comment>
<dbReference type="GO" id="GO:0051073">
    <property type="term" value="F:adenosylcobinamide-GDP ribazoletransferase activity"/>
    <property type="evidence" value="ECO:0007669"/>
    <property type="project" value="UniProtKB-UniRule"/>
</dbReference>
<dbReference type="GO" id="GO:0008939">
    <property type="term" value="F:nicotinate-nucleotide-dimethylbenzimidazole phosphoribosyltransferase activity"/>
    <property type="evidence" value="ECO:0007669"/>
    <property type="project" value="UniProtKB-EC"/>
</dbReference>
<evidence type="ECO:0000313" key="9">
    <source>
        <dbReference type="Proteomes" id="UP000028864"/>
    </source>
</evidence>
<evidence type="ECO:0000256" key="4">
    <source>
        <dbReference type="ARBA" id="ARBA00022676"/>
    </source>
</evidence>
<comment type="catalytic activity">
    <reaction evidence="7">
        <text>alpha-ribazole + adenosylcob(III)inamide-GDP = adenosylcob(III)alamin + GMP + H(+)</text>
        <dbReference type="Rhea" id="RHEA:16049"/>
        <dbReference type="ChEBI" id="CHEBI:10329"/>
        <dbReference type="ChEBI" id="CHEBI:15378"/>
        <dbReference type="ChEBI" id="CHEBI:18408"/>
        <dbReference type="ChEBI" id="CHEBI:58115"/>
        <dbReference type="ChEBI" id="CHEBI:60487"/>
        <dbReference type="EC" id="2.7.8.26"/>
    </reaction>
</comment>
<evidence type="ECO:0000256" key="1">
    <source>
        <dbReference type="ARBA" id="ARBA00005049"/>
    </source>
</evidence>
<dbReference type="SUPFAM" id="SSF52733">
    <property type="entry name" value="Nicotinate mononucleotide:5,6-dimethylbenzimidazole phosphoribosyltransferase (CobT)"/>
    <property type="match status" value="1"/>
</dbReference>
<reference evidence="8" key="1">
    <citation type="submission" date="2014-05" db="EMBL/GenBank/DDBJ databases">
        <authorList>
            <person name="Urmite Genomes"/>
        </authorList>
    </citation>
    <scope>NUCLEOTIDE SEQUENCE</scope>
    <source>
        <strain evidence="8">DSM 44074</strain>
    </source>
</reference>
<dbReference type="CDD" id="cd02439">
    <property type="entry name" value="DMB-PRT_CobT"/>
    <property type="match status" value="1"/>
</dbReference>
<comment type="function">
    <text evidence="7">Joins adenosylcobinamide-GDP and alpha-ribazole to generate adenosylcobalamin (Ado-cobalamin). Also synthesizes adenosylcobalamin 5'-phosphate from adenosylcobinamide-GDP and alpha-ribazole 5'-phosphate.</text>
</comment>
<reference evidence="8" key="2">
    <citation type="submission" date="2015-09" db="EMBL/GenBank/DDBJ databases">
        <title>Draft genome sequence of Mycobacterium neoaurum DSM 44074.</title>
        <authorList>
            <person name="Croce O."/>
            <person name="Robert C."/>
            <person name="Raoult D."/>
            <person name="Drancourt M."/>
        </authorList>
    </citation>
    <scope>NUCLEOTIDE SEQUENCE</scope>
    <source>
        <strain evidence="8">DSM 44074</strain>
    </source>
</reference>
<comment type="similarity">
    <text evidence="2">Belongs to the CobT family.</text>
</comment>
<organism evidence="8 9">
    <name type="scientific">Mycolicibacterium neoaurum</name>
    <name type="common">Mycobacterium neoaurum</name>
    <dbReference type="NCBI Taxonomy" id="1795"/>
    <lineage>
        <taxon>Bacteria</taxon>
        <taxon>Bacillati</taxon>
        <taxon>Actinomycetota</taxon>
        <taxon>Actinomycetes</taxon>
        <taxon>Mycobacteriales</taxon>
        <taxon>Mycobacteriaceae</taxon>
        <taxon>Mycolicibacterium</taxon>
    </lineage>
</organism>
<dbReference type="PANTHER" id="PTHR43463:SF1">
    <property type="entry name" value="NICOTINATE-NUCLEOTIDE--DIMETHYLBENZIMIDAZOLE PHOSPHORIBOSYLTRANSFERASE"/>
    <property type="match status" value="1"/>
</dbReference>
<dbReference type="HAMAP" id="MF_00719">
    <property type="entry name" value="CobS"/>
    <property type="match status" value="1"/>
</dbReference>
<keyword evidence="7" id="KW-1003">Cell membrane</keyword>
<dbReference type="EC" id="2.7.8.26" evidence="7"/>
<dbReference type="InterPro" id="IPR003805">
    <property type="entry name" value="CobS"/>
</dbReference>
<feature type="transmembrane region" description="Helical" evidence="7">
    <location>
        <begin position="266"/>
        <end position="285"/>
    </location>
</feature>
<dbReference type="InterPro" id="IPR036087">
    <property type="entry name" value="Nict_dMeBzImd_PRibTrfase_sf"/>
</dbReference>
<dbReference type="PANTHER" id="PTHR43463">
    <property type="entry name" value="NICOTINATE-NUCLEOTIDE--DIMETHYLBENZIMIDAZOLE PHOSPHORIBOSYLTRANSFERASE"/>
    <property type="match status" value="1"/>
</dbReference>
<accession>A0AAV2WLQ3</accession>
<comment type="cofactor">
    <cofactor evidence="7">
        <name>Mg(2+)</name>
        <dbReference type="ChEBI" id="CHEBI:18420"/>
    </cofactor>
</comment>
<feature type="transmembrane region" description="Helical" evidence="7">
    <location>
        <begin position="408"/>
        <end position="426"/>
    </location>
</feature>
<feature type="transmembrane region" description="Helical" evidence="7">
    <location>
        <begin position="241"/>
        <end position="260"/>
    </location>
</feature>
<dbReference type="Pfam" id="PF02277">
    <property type="entry name" value="DBI_PRT"/>
    <property type="match status" value="1"/>
</dbReference>
<evidence type="ECO:0000256" key="3">
    <source>
        <dbReference type="ARBA" id="ARBA00022573"/>
    </source>
</evidence>
<keyword evidence="7" id="KW-0472">Membrane</keyword>
<evidence type="ECO:0000256" key="5">
    <source>
        <dbReference type="ARBA" id="ARBA00022679"/>
    </source>
</evidence>
<dbReference type="Gene3D" id="3.40.50.10210">
    <property type="match status" value="1"/>
</dbReference>
<dbReference type="Proteomes" id="UP000028864">
    <property type="component" value="Unassembled WGS sequence"/>
</dbReference>
<keyword evidence="7" id="KW-1133">Transmembrane helix</keyword>
<keyword evidence="5 7" id="KW-0808">Transferase</keyword>
<comment type="catalytic activity">
    <reaction evidence="7">
        <text>alpha-ribazole 5'-phosphate + adenosylcob(III)inamide-GDP = adenosylcob(III)alamin 5'-phosphate + GMP + H(+)</text>
        <dbReference type="Rhea" id="RHEA:23560"/>
        <dbReference type="ChEBI" id="CHEBI:15378"/>
        <dbReference type="ChEBI" id="CHEBI:57918"/>
        <dbReference type="ChEBI" id="CHEBI:58115"/>
        <dbReference type="ChEBI" id="CHEBI:60487"/>
        <dbReference type="ChEBI" id="CHEBI:60493"/>
        <dbReference type="EC" id="2.7.8.26"/>
    </reaction>
</comment>
<comment type="catalytic activity">
    <reaction evidence="6">
        <text>5,6-dimethylbenzimidazole + nicotinate beta-D-ribonucleotide = alpha-ribazole 5'-phosphate + nicotinate + H(+)</text>
        <dbReference type="Rhea" id="RHEA:11196"/>
        <dbReference type="ChEBI" id="CHEBI:15378"/>
        <dbReference type="ChEBI" id="CHEBI:15890"/>
        <dbReference type="ChEBI" id="CHEBI:32544"/>
        <dbReference type="ChEBI" id="CHEBI:57502"/>
        <dbReference type="ChEBI" id="CHEBI:57918"/>
        <dbReference type="EC" id="2.4.2.21"/>
    </reaction>
</comment>
<evidence type="ECO:0000256" key="7">
    <source>
        <dbReference type="HAMAP-Rule" id="MF_00719"/>
    </source>
</evidence>
<evidence type="ECO:0000256" key="2">
    <source>
        <dbReference type="ARBA" id="ARBA00007110"/>
    </source>
</evidence>
<dbReference type="GO" id="GO:0008818">
    <property type="term" value="F:cobalamin 5'-phosphate synthase activity"/>
    <property type="evidence" value="ECO:0007669"/>
    <property type="project" value="UniProtKB-UniRule"/>
</dbReference>
<keyword evidence="4 8" id="KW-0328">Glycosyltransferase</keyword>
<name>A0AAV2WLQ3_MYCNE</name>
<dbReference type="GO" id="GO:0009236">
    <property type="term" value="P:cobalamin biosynthetic process"/>
    <property type="evidence" value="ECO:0007669"/>
    <property type="project" value="UniProtKB-UniRule"/>
</dbReference>
<feature type="transmembrane region" description="Helical" evidence="7">
    <location>
        <begin position="319"/>
        <end position="338"/>
    </location>
</feature>
<evidence type="ECO:0000313" key="8">
    <source>
        <dbReference type="EMBL" id="CDQ45104.1"/>
    </source>
</evidence>
<dbReference type="InterPro" id="IPR003200">
    <property type="entry name" value="Nict_dMeBzImd_PRibTrfase"/>
</dbReference>
<comment type="similarity">
    <text evidence="7">Belongs to the CobS family.</text>
</comment>
<dbReference type="InterPro" id="IPR023195">
    <property type="entry name" value="Nict_dMeBzImd_PRibTrfase_N"/>
</dbReference>
<sequence length="455" mass="45274">MTAEFPTVLTPDVDAGQAALLRQLTLTKPPGSLGRLEALSVWVSACQGLCPPRQFERARVVVFAGDHGVAQAGVSAFPPEVTAQMVANFAAGGAAINVLAEIAGAGVRVVDIAVDAEQTDDAVGRHRVRRASGNIAVEDALTAEQTEAAIAAGRAIADEEVDGGADLLIAGDMGIGNTTPATTLIAALTRSEPVAVIGRGTGIDDAGWARKASAIRDALYRARAVVADPVGLLRVCGGADLAAMAGFLVGVSLGGVAALVGVGATALWGPGPLAGVLAVVVVLLCTRGLHIDGLSDTVDGLGCYGAPERALAVMRDGTAGPFGVAAIVVVIVVQGLTFGALCPAAIIVAVAAGRVAVVLTCRRSVPAASGSTLGSLVAGSQPRWVVAAWATALAVAAAFVTARPWQGPLVVLVALALCALLVGHCVRRFGGVTGDVLGASVEVTTTLTALGLAVG</sequence>
<dbReference type="GO" id="GO:0005886">
    <property type="term" value="C:plasma membrane"/>
    <property type="evidence" value="ECO:0007669"/>
    <property type="project" value="UniProtKB-SubCell"/>
</dbReference>
<dbReference type="AlphaFoldDB" id="A0AAV2WLQ3"/>
<keyword evidence="3 7" id="KW-0169">Cobalamin biosynthesis</keyword>